<accession>A0A2T4TYV4</accession>
<feature type="region of interest" description="Disordered" evidence="1">
    <location>
        <begin position="70"/>
        <end position="91"/>
    </location>
</feature>
<gene>
    <name evidence="2" type="ORF">CLG94_04485</name>
</gene>
<reference evidence="2 3" key="1">
    <citation type="submission" date="2017-09" db="EMBL/GenBank/DDBJ databases">
        <title>Bloom of a denitrifying methanotroph, Candidatus Methylomirabilis limnetica, in a deep stratified lake.</title>
        <authorList>
            <person name="Graf J.S."/>
            <person name="Marchant H.K."/>
            <person name="Tienken D."/>
            <person name="Hach P.F."/>
            <person name="Brand A."/>
            <person name="Schubert C.J."/>
            <person name="Kuypers M.M."/>
            <person name="Milucka J."/>
        </authorList>
    </citation>
    <scope>NUCLEOTIDE SEQUENCE [LARGE SCALE GENOMIC DNA]</scope>
    <source>
        <strain evidence="2 3">Zug</strain>
    </source>
</reference>
<keyword evidence="3" id="KW-1185">Reference proteome</keyword>
<comment type="caution">
    <text evidence="2">The sequence shown here is derived from an EMBL/GenBank/DDBJ whole genome shotgun (WGS) entry which is preliminary data.</text>
</comment>
<evidence type="ECO:0000313" key="3">
    <source>
        <dbReference type="Proteomes" id="UP000241436"/>
    </source>
</evidence>
<protein>
    <submittedName>
        <fullName evidence="2">Uncharacterized protein</fullName>
    </submittedName>
</protein>
<organism evidence="2 3">
    <name type="scientific">Candidatus Methylomirabilis limnetica</name>
    <dbReference type="NCBI Taxonomy" id="2033718"/>
    <lineage>
        <taxon>Bacteria</taxon>
        <taxon>Candidatus Methylomirabilota</taxon>
        <taxon>Candidatus Methylomirabilia</taxon>
        <taxon>Candidatus Methylomirabilales</taxon>
        <taxon>Candidatus Methylomirabilaceae</taxon>
        <taxon>Candidatus Methylomirabilis</taxon>
    </lineage>
</organism>
<proteinExistence type="predicted"/>
<reference evidence="3" key="2">
    <citation type="journal article" date="2018" name="Environ. Microbiol.">
        <title>Bloom of a denitrifying methanotroph, 'Candidatus Methylomirabilis limnetica', in a deep stratified lake.</title>
        <authorList>
            <person name="Graf J.S."/>
            <person name="Mayr M.J."/>
            <person name="Marchant H.K."/>
            <person name="Tienken D."/>
            <person name="Hach P.F."/>
            <person name="Brand A."/>
            <person name="Schubert C.J."/>
            <person name="Kuypers M.M."/>
            <person name="Milucka J."/>
        </authorList>
    </citation>
    <scope>NUCLEOTIDE SEQUENCE [LARGE SCALE GENOMIC DNA]</scope>
    <source>
        <strain evidence="3">Zug</strain>
    </source>
</reference>
<sequence>MNQQLVNAIRNRKMIEFDCGGHHRVAEPHVYGRNGGAEQLLVHQVGGGSSSGGLPEWRRVDVPRMSGLVTLDDTFPGPRPSPSGQHSRWDETYEIVI</sequence>
<evidence type="ECO:0000256" key="1">
    <source>
        <dbReference type="SAM" id="MobiDB-lite"/>
    </source>
</evidence>
<dbReference type="AlphaFoldDB" id="A0A2T4TYV4"/>
<dbReference type="Proteomes" id="UP000241436">
    <property type="component" value="Unassembled WGS sequence"/>
</dbReference>
<evidence type="ECO:0000313" key="2">
    <source>
        <dbReference type="EMBL" id="PTL36305.1"/>
    </source>
</evidence>
<name>A0A2T4TYV4_9BACT</name>
<dbReference type="EMBL" id="NVQC01000016">
    <property type="protein sequence ID" value="PTL36305.1"/>
    <property type="molecule type" value="Genomic_DNA"/>
</dbReference>